<dbReference type="Proteomes" id="UP000033999">
    <property type="component" value="Unassembled WGS sequence"/>
</dbReference>
<keyword evidence="1" id="KW-0687">Ribonucleoprotein</keyword>
<keyword evidence="1" id="KW-0689">Ribosomal protein</keyword>
<sequence length="248" mass="26956">MDQNQSSWQPISNVLDQKLTGEELIPSTPQASEETLPITPLNNTTSISPQNLALLEKLVNHLTEVSASLSFLIAQIKGTENSSNLPPLPSLLSQTTTIPEPALSTSQIQKYSTDSSAARVLEGVFDGTRMVGADGAVYPVPPNYASKSKLVEGDLMKLTITSTGAFIYKQIGPIKRRRIIGELIKHQDGDTTLYDVLAQDHVYHVLSAAITYYKGEQGDEVAILVPESSPSKWGAVEYVVKKTPSQYI</sequence>
<proteinExistence type="predicted"/>
<comment type="caution">
    <text evidence="1">The sequence shown here is derived from an EMBL/GenBank/DDBJ whole genome shotgun (WGS) entry which is preliminary data.</text>
</comment>
<dbReference type="EMBL" id="LCKX01000009">
    <property type="protein sequence ID" value="KKU07541.1"/>
    <property type="molecule type" value="Genomic_DNA"/>
</dbReference>
<protein>
    <submittedName>
        <fullName evidence="1">50S ribosomal protein L7/L12</fullName>
    </submittedName>
</protein>
<dbReference type="AlphaFoldDB" id="A0A0G1MGS4"/>
<gene>
    <name evidence="1" type="ORF">UX10_C0009G0008</name>
</gene>
<evidence type="ECO:0000313" key="1">
    <source>
        <dbReference type="EMBL" id="KKU07541.1"/>
    </source>
</evidence>
<evidence type="ECO:0000313" key="2">
    <source>
        <dbReference type="Proteomes" id="UP000033999"/>
    </source>
</evidence>
<dbReference type="GO" id="GO:0005840">
    <property type="term" value="C:ribosome"/>
    <property type="evidence" value="ECO:0007669"/>
    <property type="project" value="UniProtKB-KW"/>
</dbReference>
<accession>A0A0G1MGS4</accession>
<name>A0A0G1MGS4_9BACT</name>
<organism evidence="1 2">
    <name type="scientific">Candidatus Magasanikbacteria bacterium GW2011_GWA2_45_39</name>
    <dbReference type="NCBI Taxonomy" id="1619041"/>
    <lineage>
        <taxon>Bacteria</taxon>
        <taxon>Candidatus Magasanikiibacteriota</taxon>
    </lineage>
</organism>
<reference evidence="1 2" key="1">
    <citation type="journal article" date="2015" name="Nature">
        <title>rRNA introns, odd ribosomes, and small enigmatic genomes across a large radiation of phyla.</title>
        <authorList>
            <person name="Brown C.T."/>
            <person name="Hug L.A."/>
            <person name="Thomas B.C."/>
            <person name="Sharon I."/>
            <person name="Castelle C.J."/>
            <person name="Singh A."/>
            <person name="Wilkins M.J."/>
            <person name="Williams K.H."/>
            <person name="Banfield J.F."/>
        </authorList>
    </citation>
    <scope>NUCLEOTIDE SEQUENCE [LARGE SCALE GENOMIC DNA]</scope>
</reference>